<evidence type="ECO:0000313" key="9">
    <source>
        <dbReference type="Proteomes" id="UP000177629"/>
    </source>
</evidence>
<comment type="function">
    <text evidence="7">Provides the (R)-glutamate required for cell wall biosynthesis.</text>
</comment>
<evidence type="ECO:0000256" key="5">
    <source>
        <dbReference type="ARBA" id="ARBA00023235"/>
    </source>
</evidence>
<feature type="binding site" evidence="7">
    <location>
        <begin position="38"/>
        <end position="39"/>
    </location>
    <ligand>
        <name>substrate</name>
    </ligand>
</feature>
<dbReference type="InterPro" id="IPR001920">
    <property type="entry name" value="Asp/Glu_race"/>
</dbReference>
<evidence type="ECO:0000256" key="1">
    <source>
        <dbReference type="ARBA" id="ARBA00001602"/>
    </source>
</evidence>
<dbReference type="Proteomes" id="UP000177629">
    <property type="component" value="Unassembled WGS sequence"/>
</dbReference>
<evidence type="ECO:0000256" key="4">
    <source>
        <dbReference type="ARBA" id="ARBA00022984"/>
    </source>
</evidence>
<feature type="active site" description="Proton donor/acceptor" evidence="7">
    <location>
        <position position="69"/>
    </location>
</feature>
<evidence type="ECO:0000256" key="3">
    <source>
        <dbReference type="ARBA" id="ARBA00022960"/>
    </source>
</evidence>
<protein>
    <recommendedName>
        <fullName evidence="2 7">Glutamate racemase</fullName>
        <ecNumber evidence="2 7">5.1.1.3</ecNumber>
    </recommendedName>
</protein>
<dbReference type="NCBIfam" id="TIGR00067">
    <property type="entry name" value="glut_race"/>
    <property type="match status" value="1"/>
</dbReference>
<dbReference type="InterPro" id="IPR004391">
    <property type="entry name" value="Glu_race"/>
</dbReference>
<dbReference type="EC" id="5.1.1.3" evidence="2 7"/>
<dbReference type="GO" id="GO:0009252">
    <property type="term" value="P:peptidoglycan biosynthetic process"/>
    <property type="evidence" value="ECO:0007669"/>
    <property type="project" value="UniProtKB-UniRule"/>
</dbReference>
<dbReference type="GO" id="GO:0008360">
    <property type="term" value="P:regulation of cell shape"/>
    <property type="evidence" value="ECO:0007669"/>
    <property type="project" value="UniProtKB-KW"/>
</dbReference>
<keyword evidence="3 7" id="KW-0133">Cell shape</keyword>
<dbReference type="PANTHER" id="PTHR21198">
    <property type="entry name" value="GLUTAMATE RACEMASE"/>
    <property type="match status" value="1"/>
</dbReference>
<dbReference type="PANTHER" id="PTHR21198:SF2">
    <property type="entry name" value="GLUTAMATE RACEMASE"/>
    <property type="match status" value="1"/>
</dbReference>
<feature type="binding site" evidence="7">
    <location>
        <begin position="6"/>
        <end position="7"/>
    </location>
    <ligand>
        <name>substrate</name>
    </ligand>
</feature>
<dbReference type="Pfam" id="PF01177">
    <property type="entry name" value="Asp_Glu_race"/>
    <property type="match status" value="1"/>
</dbReference>
<dbReference type="GO" id="GO:0071555">
    <property type="term" value="P:cell wall organization"/>
    <property type="evidence" value="ECO:0007669"/>
    <property type="project" value="UniProtKB-KW"/>
</dbReference>
<keyword evidence="5 7" id="KW-0413">Isomerase</keyword>
<sequence>MIGVFDSGFGGLSVFRELIYAFPKHDFIYLGDNARYPYGDRSADTVFRFTREAVSWLFKEGCELVILACNTASAQALRRIQQEWLPPQSSEKRVLGVLVPVVEDVAGGIEAHDRVGVIATRGTIRSNAYLRELTKHLPTDSDIIQQSCPLFVPLVEEGWLDHPVTKAVAYYYLAPLAKQGVNKLILGCTHYPFLVPVIADVMGESCQLFDPGPIVAKRLASYLKKHKDLDAKIRITGLRRYVTTDDPVRFNEFAQKAAGLSVDAQRLLLAEFDRI</sequence>
<evidence type="ECO:0000256" key="7">
    <source>
        <dbReference type="HAMAP-Rule" id="MF_00258"/>
    </source>
</evidence>
<keyword evidence="4 7" id="KW-0573">Peptidoglycan synthesis</keyword>
<feature type="binding site" evidence="7">
    <location>
        <begin position="70"/>
        <end position="71"/>
    </location>
    <ligand>
        <name>substrate</name>
    </ligand>
</feature>
<dbReference type="STRING" id="1802362.A2806_03100"/>
<dbReference type="PROSITE" id="PS00924">
    <property type="entry name" value="ASP_GLU_RACEMASE_2"/>
    <property type="match status" value="1"/>
</dbReference>
<evidence type="ECO:0000313" key="8">
    <source>
        <dbReference type="EMBL" id="OHA48423.1"/>
    </source>
</evidence>
<comment type="pathway">
    <text evidence="7">Cell wall biogenesis; peptidoglycan biosynthesis.</text>
</comment>
<name>A0A1G2PJI0_9BACT</name>
<comment type="caution">
    <text evidence="8">The sequence shown here is derived from an EMBL/GenBank/DDBJ whole genome shotgun (WGS) entry which is preliminary data.</text>
</comment>
<dbReference type="InterPro" id="IPR015942">
    <property type="entry name" value="Asp/Glu/hydantoin_racemase"/>
</dbReference>
<dbReference type="UniPathway" id="UPA00219"/>
<comment type="catalytic activity">
    <reaction evidence="1 7">
        <text>L-glutamate = D-glutamate</text>
        <dbReference type="Rhea" id="RHEA:12813"/>
        <dbReference type="ChEBI" id="CHEBI:29985"/>
        <dbReference type="ChEBI" id="CHEBI:29986"/>
        <dbReference type="EC" id="5.1.1.3"/>
    </reaction>
</comment>
<feature type="binding site" evidence="7">
    <location>
        <begin position="189"/>
        <end position="190"/>
    </location>
    <ligand>
        <name>substrate</name>
    </ligand>
</feature>
<dbReference type="InterPro" id="IPR018187">
    <property type="entry name" value="Asp/Glu_racemase_AS_1"/>
</dbReference>
<keyword evidence="6 7" id="KW-0961">Cell wall biogenesis/degradation</keyword>
<evidence type="ECO:0000256" key="2">
    <source>
        <dbReference type="ARBA" id="ARBA00013090"/>
    </source>
</evidence>
<gene>
    <name evidence="7" type="primary">murI</name>
    <name evidence="8" type="ORF">A2806_03100</name>
</gene>
<dbReference type="InterPro" id="IPR033134">
    <property type="entry name" value="Asp/Glu_racemase_AS_2"/>
</dbReference>
<evidence type="ECO:0000256" key="6">
    <source>
        <dbReference type="ARBA" id="ARBA00023316"/>
    </source>
</evidence>
<dbReference type="AlphaFoldDB" id="A0A1G2PJI0"/>
<dbReference type="EMBL" id="MHSS01000007">
    <property type="protein sequence ID" value="OHA48423.1"/>
    <property type="molecule type" value="Genomic_DNA"/>
</dbReference>
<accession>A0A1G2PJI0</accession>
<proteinExistence type="inferred from homology"/>
<comment type="similarity">
    <text evidence="7">Belongs to the aspartate/glutamate racemases family.</text>
</comment>
<dbReference type="FunFam" id="3.40.50.1860:FF:000001">
    <property type="entry name" value="Glutamate racemase"/>
    <property type="match status" value="1"/>
</dbReference>
<dbReference type="GO" id="GO:0008881">
    <property type="term" value="F:glutamate racemase activity"/>
    <property type="evidence" value="ECO:0007669"/>
    <property type="project" value="UniProtKB-UniRule"/>
</dbReference>
<organism evidence="8 9">
    <name type="scientific">Candidatus Terrybacteria bacterium RIFCSPHIGHO2_01_FULL_48_17</name>
    <dbReference type="NCBI Taxonomy" id="1802362"/>
    <lineage>
        <taxon>Bacteria</taxon>
        <taxon>Candidatus Terryibacteriota</taxon>
    </lineage>
</organism>
<dbReference type="HAMAP" id="MF_00258">
    <property type="entry name" value="Glu_racemase"/>
    <property type="match status" value="1"/>
</dbReference>
<dbReference type="SUPFAM" id="SSF53681">
    <property type="entry name" value="Aspartate/glutamate racemase"/>
    <property type="match status" value="2"/>
</dbReference>
<dbReference type="Gene3D" id="3.40.50.1860">
    <property type="match status" value="2"/>
</dbReference>
<feature type="active site" description="Proton donor/acceptor" evidence="7">
    <location>
        <position position="188"/>
    </location>
</feature>
<reference evidence="8 9" key="1">
    <citation type="journal article" date="2016" name="Nat. Commun.">
        <title>Thousands of microbial genomes shed light on interconnected biogeochemical processes in an aquifer system.</title>
        <authorList>
            <person name="Anantharaman K."/>
            <person name="Brown C.T."/>
            <person name="Hug L.A."/>
            <person name="Sharon I."/>
            <person name="Castelle C.J."/>
            <person name="Probst A.J."/>
            <person name="Thomas B.C."/>
            <person name="Singh A."/>
            <person name="Wilkins M.J."/>
            <person name="Karaoz U."/>
            <person name="Brodie E.L."/>
            <person name="Williams K.H."/>
            <person name="Hubbard S.S."/>
            <person name="Banfield J.F."/>
        </authorList>
    </citation>
    <scope>NUCLEOTIDE SEQUENCE [LARGE SCALE GENOMIC DNA]</scope>
</reference>
<dbReference type="PROSITE" id="PS00923">
    <property type="entry name" value="ASP_GLU_RACEMASE_1"/>
    <property type="match status" value="1"/>
</dbReference>